<dbReference type="PANTHER" id="PTHR45586">
    <property type="entry name" value="TPR REPEAT-CONTAINING PROTEIN PA4667"/>
    <property type="match status" value="1"/>
</dbReference>
<dbReference type="InterPro" id="IPR011990">
    <property type="entry name" value="TPR-like_helical_dom_sf"/>
</dbReference>
<feature type="compositionally biased region" description="Polar residues" evidence="3">
    <location>
        <begin position="17"/>
        <end position="26"/>
    </location>
</feature>
<keyword evidence="2" id="KW-0802">TPR repeat</keyword>
<proteinExistence type="predicted"/>
<dbReference type="EMBL" id="SLWN01000031">
    <property type="protein sequence ID" value="TCO12224.1"/>
    <property type="molecule type" value="Genomic_DNA"/>
</dbReference>
<feature type="transmembrane region" description="Helical" evidence="4">
    <location>
        <begin position="1116"/>
        <end position="1134"/>
    </location>
</feature>
<dbReference type="InterPro" id="IPR051012">
    <property type="entry name" value="CellSynth/LPSAsmb/PSIAsmb"/>
</dbReference>
<feature type="transmembrane region" description="Helical" evidence="4">
    <location>
        <begin position="37"/>
        <end position="60"/>
    </location>
</feature>
<feature type="transmembrane region" description="Helical" evidence="4">
    <location>
        <begin position="989"/>
        <end position="1008"/>
    </location>
</feature>
<keyword evidence="4" id="KW-0812">Transmembrane</keyword>
<protein>
    <submittedName>
        <fullName evidence="5">Uncharacterized protein</fullName>
    </submittedName>
</protein>
<dbReference type="AlphaFoldDB" id="A0A4R2GQT0"/>
<name>A0A4R2GQT0_9ACTN</name>
<dbReference type="Proteomes" id="UP000294508">
    <property type="component" value="Unassembled WGS sequence"/>
</dbReference>
<reference evidence="5 6" key="1">
    <citation type="journal article" date="2015" name="Stand. Genomic Sci.">
        <title>Genomic Encyclopedia of Bacterial and Archaeal Type Strains, Phase III: the genomes of soil and plant-associated and newly described type strains.</title>
        <authorList>
            <person name="Whitman W.B."/>
            <person name="Woyke T."/>
            <person name="Klenk H.P."/>
            <person name="Zhou Y."/>
            <person name="Lilburn T.G."/>
            <person name="Beck B.J."/>
            <person name="De Vos P."/>
            <person name="Vandamme P."/>
            <person name="Eisen J.A."/>
            <person name="Garrity G."/>
            <person name="Hugenholtz P."/>
            <person name="Kyrpides N.C."/>
        </authorList>
    </citation>
    <scope>NUCLEOTIDE SEQUENCE [LARGE SCALE GENOMIC DNA]</scope>
    <source>
        <strain evidence="5 6">VKM Ac-2572</strain>
    </source>
</reference>
<evidence type="ECO:0000256" key="3">
    <source>
        <dbReference type="SAM" id="MobiDB-lite"/>
    </source>
</evidence>
<dbReference type="Gene3D" id="1.25.40.10">
    <property type="entry name" value="Tetratricopeptide repeat domain"/>
    <property type="match status" value="3"/>
</dbReference>
<organism evidence="5 6">
    <name type="scientific">Kribbella steppae</name>
    <dbReference type="NCBI Taxonomy" id="2512223"/>
    <lineage>
        <taxon>Bacteria</taxon>
        <taxon>Bacillati</taxon>
        <taxon>Actinomycetota</taxon>
        <taxon>Actinomycetes</taxon>
        <taxon>Propionibacteriales</taxon>
        <taxon>Kribbellaceae</taxon>
        <taxon>Kribbella</taxon>
    </lineage>
</organism>
<keyword evidence="6" id="KW-1185">Reference proteome</keyword>
<evidence type="ECO:0000313" key="6">
    <source>
        <dbReference type="Proteomes" id="UP000294508"/>
    </source>
</evidence>
<evidence type="ECO:0000256" key="2">
    <source>
        <dbReference type="ARBA" id="ARBA00022803"/>
    </source>
</evidence>
<keyword evidence="1" id="KW-0677">Repeat</keyword>
<feature type="region of interest" description="Disordered" evidence="3">
    <location>
        <begin position="1"/>
        <end position="29"/>
    </location>
</feature>
<sequence>MVLGAQNDTPGGRGMRSSHNQSSDTGPRSRVAMVARAATLTDIVIGLAVVVLLGFAPAVWVATERQPRPPDSVMELADGKPTSQGGVVKELPAGVPRAITAQTPESLGRLATAALGARGAQRLLRLLSAREPGDSLVWTTVAGSHGVTYPYRYPAMARILDQAPASGFAKNGAALGAAMIRLASRVDAEGERKYVNAGPAAFAVLYRASSARDCDARLNLLLLLAAEDLPRDKIVRAEAERAMEACPNDPTPGWILGQFQSLRAQQIDVPDIPVPEVVHAKEALATFDTLVEQYPDSPDALAGAADAHVREGERIAARQPFAARHQFRLAFQLYGRASSGSGSAEIEAGLARALLGLGEPSAAAHLLRHATATATPGFRMELLIHAEEAAHDFKSAQHTARHLSDLGTVAYPQGRGLLATPASGVSFEGDDLAIPAVSVGLERFDPFEATLQPFEGGGGAVVDDVSYIPIYREDSGYVGTMASCPEWEWRRDAILAKNAKEALVGLPKDLRFKDVRRGRRCWATFAFEAGSVAADGSTPRDLILLEAGQDVDELRPGLVDDVYDRRQNMWRWAGDLDRASNVIEDWLATAPASAQLPMLRLGEVRYLQGRYDASAAAFRAAGRRIRQAQWDDDLGVYQADLAAAAALIRAGRREEGLLLLDRVAGSAERGAAYQKQVVEKDKGYSVSDEFAAVAYHARTLLADTERDTGGLATALESYQAAGEMLKVIEQADFQLIGHRPERLYANQAVAELAAGRVSEANTSIVRALQVDPMNPAFLMTAGFIADRAGQRDAAIDYNRRALESDPGAFPAANDLGVQLALEGRDDDAVAALRQAVYAKADYALAWFNLGVVYADMGPRYILHSQGAFARAIELDPELAERKHELTIDSNIYRTDLDLSKPLPPRWSFAELERFAPAASTGLLALLLLAVGVARSTSKETQDVASHWVDTITQALRRLPLVNRLRAPKWALGLTLVLFLTTMVRQGWTGLWGLAVAGLAIAALAAAAIRSRILAANLTSSAVSQESWPPGMVLGIAATAAGSPWAQLPVISTDRSNNQIHAAAPVTLAAVTGVLLLETVWFAVPLTKSMAITALIMSASTLLPIPPLDGAKLGKTGLLAGAGVIGAGTLVILGLG</sequence>
<keyword evidence="4" id="KW-1133">Transmembrane helix</keyword>
<keyword evidence="4" id="KW-0472">Membrane</keyword>
<evidence type="ECO:0000313" key="5">
    <source>
        <dbReference type="EMBL" id="TCO12224.1"/>
    </source>
</evidence>
<evidence type="ECO:0000256" key="4">
    <source>
        <dbReference type="SAM" id="Phobius"/>
    </source>
</evidence>
<feature type="transmembrane region" description="Helical" evidence="4">
    <location>
        <begin position="1061"/>
        <end position="1082"/>
    </location>
</feature>
<dbReference type="PANTHER" id="PTHR45586:SF1">
    <property type="entry name" value="LIPOPOLYSACCHARIDE ASSEMBLY PROTEIN B"/>
    <property type="match status" value="1"/>
</dbReference>
<dbReference type="SUPFAM" id="SSF48452">
    <property type="entry name" value="TPR-like"/>
    <property type="match status" value="1"/>
</dbReference>
<accession>A0A4R2GQT0</accession>
<evidence type="ECO:0000256" key="1">
    <source>
        <dbReference type="ARBA" id="ARBA00022737"/>
    </source>
</evidence>
<gene>
    <name evidence="5" type="ORF">EV652_13122</name>
</gene>
<feature type="transmembrane region" description="Helical" evidence="4">
    <location>
        <begin position="914"/>
        <end position="933"/>
    </location>
</feature>
<comment type="caution">
    <text evidence="5">The sequence shown here is derived from an EMBL/GenBank/DDBJ whole genome shotgun (WGS) entry which is preliminary data.</text>
</comment>
<feature type="transmembrane region" description="Helical" evidence="4">
    <location>
        <begin position="1088"/>
        <end position="1104"/>
    </location>
</feature>